<protein>
    <recommendedName>
        <fullName evidence="3 9">NADH-ubiquinone oxidoreductase chain 3</fullName>
        <ecNumber evidence="9">7.1.1.2</ecNumber>
    </recommendedName>
</protein>
<dbReference type="GO" id="GO:0031966">
    <property type="term" value="C:mitochondrial membrane"/>
    <property type="evidence" value="ECO:0007669"/>
    <property type="project" value="UniProtKB-SubCell"/>
</dbReference>
<keyword evidence="6 9" id="KW-1133">Transmembrane helix</keyword>
<dbReference type="GO" id="GO:0030964">
    <property type="term" value="C:NADH dehydrogenase complex"/>
    <property type="evidence" value="ECO:0007669"/>
    <property type="project" value="TreeGrafter"/>
</dbReference>
<organism evidence="10">
    <name type="scientific">Alloxysta sp. ZJUH_2016001</name>
    <dbReference type="NCBI Taxonomy" id="2491149"/>
    <lineage>
        <taxon>Eukaryota</taxon>
        <taxon>Metazoa</taxon>
        <taxon>Ecdysozoa</taxon>
        <taxon>Arthropoda</taxon>
        <taxon>Hexapoda</taxon>
        <taxon>Insecta</taxon>
        <taxon>Pterygota</taxon>
        <taxon>Neoptera</taxon>
        <taxon>Endopterygota</taxon>
        <taxon>Hymenoptera</taxon>
        <taxon>Apocrita</taxon>
        <taxon>Proctotrupomorpha</taxon>
        <taxon>Cynipoidea</taxon>
        <taxon>Figitidae</taxon>
        <taxon>Charipinae</taxon>
        <taxon>Alloxysta</taxon>
    </lineage>
</organism>
<comment type="subcellular location">
    <subcellularLocation>
        <location evidence="1">Membrane</location>
    </subcellularLocation>
    <subcellularLocation>
        <location evidence="9">Mitochondrion membrane</location>
        <topology evidence="9">Multi-pass membrane protein</topology>
    </subcellularLocation>
</comment>
<dbReference type="Gene3D" id="1.20.58.1610">
    <property type="entry name" value="NADH:ubiquinone/plastoquinone oxidoreductase, chain 3"/>
    <property type="match status" value="1"/>
</dbReference>
<feature type="transmembrane region" description="Helical" evidence="9">
    <location>
        <begin position="88"/>
        <end position="105"/>
    </location>
</feature>
<evidence type="ECO:0000256" key="3">
    <source>
        <dbReference type="ARBA" id="ARBA00021007"/>
    </source>
</evidence>
<reference evidence="10" key="1">
    <citation type="journal article" date="2018" name="Mol. Phylogenet. Evol.">
        <title>Mitochondrial phylogenomics of the Hymenoptera.</title>
        <authorList>
            <person name="Tang P."/>
            <person name="Zhu J.C."/>
            <person name="Zheng B.Y."/>
            <person name="Wei S.J."/>
            <person name="Sharkey M."/>
            <person name="Chen X.X."/>
            <person name="Vogler A.P."/>
        </authorList>
    </citation>
    <scope>NUCLEOTIDE SEQUENCE</scope>
</reference>
<dbReference type="AlphaFoldDB" id="A0A3S8V085"/>
<dbReference type="PANTHER" id="PTHR11058:SF9">
    <property type="entry name" value="NADH-UBIQUINONE OXIDOREDUCTASE CHAIN 3"/>
    <property type="match status" value="1"/>
</dbReference>
<dbReference type="InterPro" id="IPR038430">
    <property type="entry name" value="NDAH_ubi_oxred_su3_sf"/>
</dbReference>
<evidence type="ECO:0000256" key="5">
    <source>
        <dbReference type="ARBA" id="ARBA00022692"/>
    </source>
</evidence>
<dbReference type="GO" id="GO:0008137">
    <property type="term" value="F:NADH dehydrogenase (ubiquinone) activity"/>
    <property type="evidence" value="ECO:0007669"/>
    <property type="project" value="UniProtKB-UniRule"/>
</dbReference>
<keyword evidence="4 9" id="KW-0813">Transport</keyword>
<gene>
    <name evidence="10" type="primary">nad3</name>
</gene>
<keyword evidence="7 9" id="KW-0472">Membrane</keyword>
<evidence type="ECO:0000256" key="6">
    <source>
        <dbReference type="ARBA" id="ARBA00022989"/>
    </source>
</evidence>
<feature type="transmembrane region" description="Helical" evidence="9">
    <location>
        <begin position="57"/>
        <end position="76"/>
    </location>
</feature>
<feature type="transmembrane region" description="Helical" evidence="9">
    <location>
        <begin position="6"/>
        <end position="25"/>
    </location>
</feature>
<dbReference type="PANTHER" id="PTHR11058">
    <property type="entry name" value="NADH-UBIQUINONE OXIDOREDUCTASE CHAIN 3"/>
    <property type="match status" value="1"/>
</dbReference>
<dbReference type="InterPro" id="IPR000440">
    <property type="entry name" value="NADH_UbQ/plastoQ_OxRdtase_su3"/>
</dbReference>
<keyword evidence="9 10" id="KW-0496">Mitochondrion</keyword>
<comment type="catalytic activity">
    <reaction evidence="8 9">
        <text>a ubiquinone + NADH + 5 H(+)(in) = a ubiquinol + NAD(+) + 4 H(+)(out)</text>
        <dbReference type="Rhea" id="RHEA:29091"/>
        <dbReference type="Rhea" id="RHEA-COMP:9565"/>
        <dbReference type="Rhea" id="RHEA-COMP:9566"/>
        <dbReference type="ChEBI" id="CHEBI:15378"/>
        <dbReference type="ChEBI" id="CHEBI:16389"/>
        <dbReference type="ChEBI" id="CHEBI:17976"/>
        <dbReference type="ChEBI" id="CHEBI:57540"/>
        <dbReference type="ChEBI" id="CHEBI:57945"/>
        <dbReference type="EC" id="7.1.1.2"/>
    </reaction>
</comment>
<dbReference type="EMBL" id="MG923482">
    <property type="protein sequence ID" value="AZL93071.1"/>
    <property type="molecule type" value="Genomic_DNA"/>
</dbReference>
<keyword evidence="9" id="KW-1278">Translocase</keyword>
<evidence type="ECO:0000256" key="2">
    <source>
        <dbReference type="ARBA" id="ARBA00008472"/>
    </source>
</evidence>
<comment type="function">
    <text evidence="9">Core subunit of the mitochondrial membrane respiratory chain NADH dehydrogenase (Complex I) which catalyzes electron transfer from NADH through the respiratory chain, using ubiquinone as an electron acceptor. Essential for the catalytic activity of complex I.</text>
</comment>
<keyword evidence="9" id="KW-0249">Electron transport</keyword>
<proteinExistence type="inferred from homology"/>
<dbReference type="EC" id="7.1.1.2" evidence="9"/>
<evidence type="ECO:0000313" key="10">
    <source>
        <dbReference type="EMBL" id="AZL93071.1"/>
    </source>
</evidence>
<sequence>MIYLIMINLFLILFMLILLKLNFILSKKNYKIRNKLTPFECGFDAISKLRLPFSINFFMISIIFLIFDVEISLILPVIKKFNLIDHKYLFMMIVVILIIGLYYEWKEGSLKWLN</sequence>
<dbReference type="Pfam" id="PF00507">
    <property type="entry name" value="Oxidored_q4"/>
    <property type="match status" value="1"/>
</dbReference>
<keyword evidence="9" id="KW-0679">Respiratory chain</keyword>
<evidence type="ECO:0000256" key="7">
    <source>
        <dbReference type="ARBA" id="ARBA00023136"/>
    </source>
</evidence>
<evidence type="ECO:0000256" key="9">
    <source>
        <dbReference type="RuleBase" id="RU003640"/>
    </source>
</evidence>
<keyword evidence="9" id="KW-0520">NAD</keyword>
<comment type="similarity">
    <text evidence="2 9">Belongs to the complex I subunit 3 family.</text>
</comment>
<evidence type="ECO:0000256" key="8">
    <source>
        <dbReference type="ARBA" id="ARBA00049551"/>
    </source>
</evidence>
<name>A0A3S8V085_9HYME</name>
<evidence type="ECO:0000256" key="4">
    <source>
        <dbReference type="ARBA" id="ARBA00022448"/>
    </source>
</evidence>
<evidence type="ECO:0000256" key="1">
    <source>
        <dbReference type="ARBA" id="ARBA00004370"/>
    </source>
</evidence>
<keyword evidence="5 9" id="KW-0812">Transmembrane</keyword>
<keyword evidence="9" id="KW-0830">Ubiquinone</keyword>
<geneLocation type="mitochondrion" evidence="10"/>
<accession>A0A3S8V085</accession>